<reference evidence="4 5" key="1">
    <citation type="submission" date="2019-04" db="EMBL/GenBank/DDBJ databases">
        <title>Friends and foes A comparative genomics study of 23 Aspergillus species from section Flavi.</title>
        <authorList>
            <consortium name="DOE Joint Genome Institute"/>
            <person name="Kjaerbolling I."/>
            <person name="Vesth T."/>
            <person name="Frisvad J.C."/>
            <person name="Nybo J.L."/>
            <person name="Theobald S."/>
            <person name="Kildgaard S."/>
            <person name="Isbrandt T."/>
            <person name="Kuo A."/>
            <person name="Sato A."/>
            <person name="Lyhne E.K."/>
            <person name="Kogle M.E."/>
            <person name="Wiebenga A."/>
            <person name="Kun R.S."/>
            <person name="Lubbers R.J."/>
            <person name="Makela M.R."/>
            <person name="Barry K."/>
            <person name="Chovatia M."/>
            <person name="Clum A."/>
            <person name="Daum C."/>
            <person name="Haridas S."/>
            <person name="He G."/>
            <person name="LaButti K."/>
            <person name="Lipzen A."/>
            <person name="Mondo S."/>
            <person name="Riley R."/>
            <person name="Salamov A."/>
            <person name="Simmons B.A."/>
            <person name="Magnuson J.K."/>
            <person name="Henrissat B."/>
            <person name="Mortensen U.H."/>
            <person name="Larsen T.O."/>
            <person name="Devries R.P."/>
            <person name="Grigoriev I.V."/>
            <person name="Machida M."/>
            <person name="Baker S.E."/>
            <person name="Andersen M.R."/>
        </authorList>
    </citation>
    <scope>NUCLEOTIDE SEQUENCE [LARGE SCALE GENOMIC DNA]</scope>
    <source>
        <strain evidence="4 5">CBS 151.66</strain>
    </source>
</reference>
<evidence type="ECO:0000313" key="5">
    <source>
        <dbReference type="Proteomes" id="UP000326565"/>
    </source>
</evidence>
<dbReference type="EMBL" id="ML732430">
    <property type="protein sequence ID" value="KAB8067936.1"/>
    <property type="molecule type" value="Genomic_DNA"/>
</dbReference>
<dbReference type="PROSITE" id="PS51767">
    <property type="entry name" value="PEPTIDASE_A1"/>
    <property type="match status" value="1"/>
</dbReference>
<dbReference type="PANTHER" id="PTHR47966:SF1">
    <property type="entry name" value="ASPARTYL PROTEINASE"/>
    <property type="match status" value="1"/>
</dbReference>
<dbReference type="AlphaFoldDB" id="A0A5N5WHL1"/>
<accession>A0A5N5WHL1</accession>
<evidence type="ECO:0000256" key="2">
    <source>
        <dbReference type="ARBA" id="ARBA00022801"/>
    </source>
</evidence>
<dbReference type="SUPFAM" id="SSF50630">
    <property type="entry name" value="Acid proteases"/>
    <property type="match status" value="1"/>
</dbReference>
<evidence type="ECO:0000256" key="1">
    <source>
        <dbReference type="ARBA" id="ARBA00007447"/>
    </source>
</evidence>
<dbReference type="PANTHER" id="PTHR47966">
    <property type="entry name" value="BETA-SITE APP-CLEAVING ENZYME, ISOFORM A-RELATED"/>
    <property type="match status" value="1"/>
</dbReference>
<dbReference type="InterPro" id="IPR033121">
    <property type="entry name" value="PEPTIDASE_A1"/>
</dbReference>
<comment type="similarity">
    <text evidence="1">Belongs to the peptidase A1 family.</text>
</comment>
<feature type="domain" description="Peptidase A1" evidence="3">
    <location>
        <begin position="1"/>
        <end position="138"/>
    </location>
</feature>
<organism evidence="4 5">
    <name type="scientific">Aspergillus leporis</name>
    <dbReference type="NCBI Taxonomy" id="41062"/>
    <lineage>
        <taxon>Eukaryota</taxon>
        <taxon>Fungi</taxon>
        <taxon>Dikarya</taxon>
        <taxon>Ascomycota</taxon>
        <taxon>Pezizomycotina</taxon>
        <taxon>Eurotiomycetes</taxon>
        <taxon>Eurotiomycetidae</taxon>
        <taxon>Eurotiales</taxon>
        <taxon>Aspergillaceae</taxon>
        <taxon>Aspergillus</taxon>
        <taxon>Aspergillus subgen. Circumdati</taxon>
    </lineage>
</organism>
<dbReference type="Proteomes" id="UP000326565">
    <property type="component" value="Unassembled WGS sequence"/>
</dbReference>
<evidence type="ECO:0000259" key="3">
    <source>
        <dbReference type="PROSITE" id="PS51767"/>
    </source>
</evidence>
<dbReference type="InterPro" id="IPR021109">
    <property type="entry name" value="Peptidase_aspartic_dom_sf"/>
</dbReference>
<protein>
    <submittedName>
        <fullName evidence="4">Aspartic peptidase domain-containing protein</fullName>
    </submittedName>
</protein>
<name>A0A5N5WHL1_9EURO</name>
<proteinExistence type="inferred from homology"/>
<dbReference type="GO" id="GO:0006508">
    <property type="term" value="P:proteolysis"/>
    <property type="evidence" value="ECO:0007669"/>
    <property type="project" value="InterPro"/>
</dbReference>
<dbReference type="InterPro" id="IPR001461">
    <property type="entry name" value="Aspartic_peptidase_A1"/>
</dbReference>
<dbReference type="Gene3D" id="2.40.70.10">
    <property type="entry name" value="Acid Proteases"/>
    <property type="match status" value="1"/>
</dbReference>
<keyword evidence="2" id="KW-0378">Hydrolase</keyword>
<sequence>MDKTIFENIAPSLDAPVFTANLKKNAPGTYRFGYIDEKAYIGPINYVPVDPNMGHWAFPSSGYALGDEMWNATLWTIVANTNTTGLRVGRDILNAYYGNISGSSYEAHLGSYIFPCNSSSRLHLRVSVTVASPYLAPM</sequence>
<gene>
    <name evidence="4" type="ORF">BDV29DRAFT_162861</name>
</gene>
<dbReference type="Pfam" id="PF00026">
    <property type="entry name" value="Asp"/>
    <property type="match status" value="1"/>
</dbReference>
<keyword evidence="5" id="KW-1185">Reference proteome</keyword>
<dbReference type="OrthoDB" id="2747330at2759"/>
<dbReference type="GO" id="GO:0004190">
    <property type="term" value="F:aspartic-type endopeptidase activity"/>
    <property type="evidence" value="ECO:0007669"/>
    <property type="project" value="InterPro"/>
</dbReference>
<evidence type="ECO:0000313" key="4">
    <source>
        <dbReference type="EMBL" id="KAB8067936.1"/>
    </source>
</evidence>